<dbReference type="PANTHER" id="PTHR20426">
    <property type="entry name" value="RIBOSOME BIOGENESIS PROTEIN TSR3 HOMOLOG"/>
    <property type="match status" value="1"/>
</dbReference>
<dbReference type="NCBIfam" id="NF002621">
    <property type="entry name" value="PRK02287.1"/>
    <property type="match status" value="1"/>
</dbReference>
<dbReference type="InterPro" id="IPR022968">
    <property type="entry name" value="Tsr3-like"/>
</dbReference>
<protein>
    <recommendedName>
        <fullName evidence="6">18S rRNA aminocarboxypropyltransferase</fullName>
        <ecNumber evidence="6">2.5.1.157</ecNumber>
    </recommendedName>
</protein>
<keyword evidence="1" id="KW-0963">Cytoplasm</keyword>
<keyword evidence="10" id="KW-1185">Reference proteome</keyword>
<keyword evidence="5 6" id="KW-0949">S-adenosyl-L-methionine</keyword>
<dbReference type="InterPro" id="IPR007177">
    <property type="entry name" value="Tsr3_C"/>
</dbReference>
<dbReference type="Proteomes" id="UP000031512">
    <property type="component" value="Chromosome 1"/>
</dbReference>
<comment type="similarity">
    <text evidence="6">Belongs to the TDD superfamily. TSR3 family.</text>
</comment>
<evidence type="ECO:0000256" key="4">
    <source>
        <dbReference type="ARBA" id="ARBA00022679"/>
    </source>
</evidence>
<dbReference type="PANTHER" id="PTHR20426:SF0">
    <property type="entry name" value="18S RRNA AMINOCARBOXYPROPYLTRANSFERASE"/>
    <property type="match status" value="1"/>
</dbReference>
<feature type="binding site" evidence="6">
    <location>
        <position position="144"/>
    </location>
    <ligand>
        <name>S-adenosyl-L-methionine</name>
        <dbReference type="ChEBI" id="CHEBI:59789"/>
    </ligand>
</feature>
<proteinExistence type="inferred from homology"/>
<dbReference type="GO" id="GO:0000455">
    <property type="term" value="P:enzyme-directed rRNA pseudouridine synthesis"/>
    <property type="evidence" value="ECO:0007669"/>
    <property type="project" value="UniProtKB-UniRule"/>
</dbReference>
<organism evidence="9 10">
    <name type="scientific">Theileria equi strain WA</name>
    <dbReference type="NCBI Taxonomy" id="1537102"/>
    <lineage>
        <taxon>Eukaryota</taxon>
        <taxon>Sar</taxon>
        <taxon>Alveolata</taxon>
        <taxon>Apicomplexa</taxon>
        <taxon>Aconoidasida</taxon>
        <taxon>Piroplasmida</taxon>
        <taxon>Theileriidae</taxon>
        <taxon>Theileria</taxon>
    </lineage>
</organism>
<dbReference type="Pfam" id="PF04034">
    <property type="entry name" value="Ribo_biogen_C"/>
    <property type="match status" value="1"/>
</dbReference>
<evidence type="ECO:0000256" key="6">
    <source>
        <dbReference type="HAMAP-Rule" id="MF_03146"/>
    </source>
</evidence>
<feature type="binding site" evidence="6">
    <location>
        <position position="121"/>
    </location>
    <ligand>
        <name>S-adenosyl-L-methionine</name>
        <dbReference type="ChEBI" id="CHEBI:59789"/>
    </ligand>
</feature>
<dbReference type="InterPro" id="IPR007209">
    <property type="entry name" value="RNaseL-inhib-like_metal-bd_dom"/>
</dbReference>
<evidence type="ECO:0000256" key="5">
    <source>
        <dbReference type="ARBA" id="ARBA00022691"/>
    </source>
</evidence>
<keyword evidence="3 6" id="KW-0698">rRNA processing</keyword>
<evidence type="ECO:0000313" key="9">
    <source>
        <dbReference type="EMBL" id="AFZ79304.1"/>
    </source>
</evidence>
<evidence type="ECO:0000256" key="3">
    <source>
        <dbReference type="ARBA" id="ARBA00022552"/>
    </source>
</evidence>
<comment type="catalytic activity">
    <reaction evidence="6">
        <text>an N(1)-methylpseudouridine in rRNA + S-adenosyl-L-methionine = N(1)-methyl-N(3)-[(3S)-3-amino-3-carboxypropyl]pseudouridine in rRNA + S-methyl-5'-thioadenosine + H(+)</text>
        <dbReference type="Rhea" id="RHEA:63296"/>
        <dbReference type="Rhea" id="RHEA-COMP:11634"/>
        <dbReference type="Rhea" id="RHEA-COMP:16310"/>
        <dbReference type="ChEBI" id="CHEBI:15378"/>
        <dbReference type="ChEBI" id="CHEBI:17509"/>
        <dbReference type="ChEBI" id="CHEBI:59789"/>
        <dbReference type="ChEBI" id="CHEBI:74890"/>
        <dbReference type="ChEBI" id="CHEBI:146234"/>
        <dbReference type="EC" id="2.5.1.157"/>
    </reaction>
</comment>
<dbReference type="EC" id="2.5.1.157" evidence="6"/>
<comment type="function">
    <text evidence="6">Aminocarboxypropyltransferase that catalyzes the aminocarboxypropyl transfer on pseudouridine in 18S rRNA. It constitutes the last step in biosynthesis of the hypermodified N1-methyl-N3-(3-amino-3-carboxypropyl) pseudouridine (m1acp3-Psi).</text>
</comment>
<dbReference type="GO" id="GO:0106388">
    <property type="term" value="F:rRNA small subunit aminocarboxypropyltransferase activity"/>
    <property type="evidence" value="ECO:0007669"/>
    <property type="project" value="UniProtKB-EC"/>
</dbReference>
<dbReference type="GeneID" id="15807128"/>
<evidence type="ECO:0000259" key="7">
    <source>
        <dbReference type="Pfam" id="PF04034"/>
    </source>
</evidence>
<dbReference type="VEuPathDB" id="PiroplasmaDB:BEWA_021520"/>
<keyword evidence="2 6" id="KW-0690">Ribosome biogenesis</keyword>
<feature type="domain" description="RNase L inhibitor RLI-like possible metal-binding" evidence="8">
    <location>
        <begin position="59"/>
        <end position="90"/>
    </location>
</feature>
<dbReference type="RefSeq" id="XP_004828970.1">
    <property type="nucleotide sequence ID" value="XM_004828913.1"/>
</dbReference>
<evidence type="ECO:0000313" key="10">
    <source>
        <dbReference type="Proteomes" id="UP000031512"/>
    </source>
</evidence>
<evidence type="ECO:0000256" key="1">
    <source>
        <dbReference type="ARBA" id="ARBA00022490"/>
    </source>
</evidence>
<dbReference type="KEGG" id="beq:BEWA_021520"/>
<gene>
    <name evidence="9" type="ORF">BEWA_021520</name>
</gene>
<dbReference type="OrthoDB" id="10262062at2759"/>
<dbReference type="Pfam" id="PF04068">
    <property type="entry name" value="Fer4_RLI"/>
    <property type="match status" value="1"/>
</dbReference>
<dbReference type="HAMAP" id="MF_01116">
    <property type="entry name" value="TSR3"/>
    <property type="match status" value="1"/>
</dbReference>
<sequence>MIEKNKNFKYRKNESISIHDVYTKALKATMTNNPPEVKINLDNMESHKEDVKEDKKINLYIWYYNQCDSKRCTGKKLMRSGLITPLTINQKFTGIVLSPFGKSMFSLEDMEIAKTRGIAVIDCSWNKVETTPIGSIPAKHTRILPFLVAANPTHYGRPFELSCVEAIAAALQILNFQDEATKLLSLFNWGESFLNINAEVFKLYSTRGFNSKDMEEIQNEYIEKAKLDLEERKILNEQIDYQNVSDIIQP</sequence>
<comment type="caution">
    <text evidence="6">Lacks conserved residue(s) required for the propagation of feature annotation.</text>
</comment>
<evidence type="ECO:0000259" key="8">
    <source>
        <dbReference type="Pfam" id="PF04068"/>
    </source>
</evidence>
<dbReference type="AlphaFoldDB" id="L0AWM1"/>
<dbReference type="eggNOG" id="KOG3154">
    <property type="taxonomic scope" value="Eukaryota"/>
</dbReference>
<feature type="domain" description="16S/18S rRNA aminocarboxypropyltransferase Tsr3 C-terminal" evidence="7">
    <location>
        <begin position="95"/>
        <end position="222"/>
    </location>
</feature>
<evidence type="ECO:0000256" key="2">
    <source>
        <dbReference type="ARBA" id="ARBA00022517"/>
    </source>
</evidence>
<reference evidence="9 10" key="1">
    <citation type="journal article" date="2012" name="BMC Genomics">
        <title>Comparative genomic analysis and phylogenetic position of Theileria equi.</title>
        <authorList>
            <person name="Kappmeyer L.S."/>
            <person name="Thiagarajan M."/>
            <person name="Herndon D.R."/>
            <person name="Ramsay J.D."/>
            <person name="Caler E."/>
            <person name="Djikeng A."/>
            <person name="Gillespie J.J."/>
            <person name="Lau A.O."/>
            <person name="Roalson E.H."/>
            <person name="Silva J.C."/>
            <person name="Silva M.G."/>
            <person name="Suarez C.E."/>
            <person name="Ueti M.W."/>
            <person name="Nene V.M."/>
            <person name="Mealey R.H."/>
            <person name="Knowles D.P."/>
            <person name="Brayton K.A."/>
        </authorList>
    </citation>
    <scope>NUCLEOTIDE SEQUENCE [LARGE SCALE GENOMIC DNA]</scope>
    <source>
        <strain evidence="9 10">WA</strain>
    </source>
</reference>
<dbReference type="STRING" id="1537102.L0AWM1"/>
<accession>L0AWM1</accession>
<dbReference type="GO" id="GO:1904047">
    <property type="term" value="F:S-adenosyl-L-methionine binding"/>
    <property type="evidence" value="ECO:0007669"/>
    <property type="project" value="UniProtKB-UniRule"/>
</dbReference>
<feature type="binding site" evidence="6">
    <location>
        <position position="73"/>
    </location>
    <ligand>
        <name>S-adenosyl-L-methionine</name>
        <dbReference type="ChEBI" id="CHEBI:59789"/>
    </ligand>
</feature>
<dbReference type="EMBL" id="CP001669">
    <property type="protein sequence ID" value="AFZ79304.1"/>
    <property type="molecule type" value="Genomic_DNA"/>
</dbReference>
<keyword evidence="4 6" id="KW-0808">Transferase</keyword>
<name>L0AWM1_THEEQ</name>